<reference evidence="1 2" key="1">
    <citation type="submission" date="2018-09" db="EMBL/GenBank/DDBJ databases">
        <title>Genome sequencing of strain 2DFW10M-5.</title>
        <authorList>
            <person name="Heo J."/>
            <person name="Kim S.-J."/>
            <person name="Kwon S.-W."/>
        </authorList>
    </citation>
    <scope>NUCLEOTIDE SEQUENCE [LARGE SCALE GENOMIC DNA]</scope>
    <source>
        <strain evidence="1 2">2DFW10M-5</strain>
    </source>
</reference>
<dbReference type="EMBL" id="CP032624">
    <property type="protein sequence ID" value="AYG02371.1"/>
    <property type="molecule type" value="Genomic_DNA"/>
</dbReference>
<evidence type="ECO:0000313" key="2">
    <source>
        <dbReference type="Proteomes" id="UP000275069"/>
    </source>
</evidence>
<evidence type="ECO:0000313" key="1">
    <source>
        <dbReference type="EMBL" id="AYG02371.1"/>
    </source>
</evidence>
<dbReference type="Proteomes" id="UP000275069">
    <property type="component" value="Chromosome"/>
</dbReference>
<accession>A0A387BVE6</accession>
<evidence type="ECO:0008006" key="3">
    <source>
        <dbReference type="Google" id="ProtNLM"/>
    </source>
</evidence>
<organism evidence="1 2">
    <name type="scientific">Gryllotalpicola protaetiae</name>
    <dbReference type="NCBI Taxonomy" id="2419771"/>
    <lineage>
        <taxon>Bacteria</taxon>
        <taxon>Bacillati</taxon>
        <taxon>Actinomycetota</taxon>
        <taxon>Actinomycetes</taxon>
        <taxon>Micrococcales</taxon>
        <taxon>Microbacteriaceae</taxon>
        <taxon>Gryllotalpicola</taxon>
    </lineage>
</organism>
<sequence>MAVIGETVRVQVTTPSGVRDEFNREVYLTEEFAVPDVLIGPTDSQNVADGDREGVESRFTLHFPRGVNVPAHARVQVRGEWLDVLGTPASYILANTPGRWSTPVRVGVVHG</sequence>
<dbReference type="RefSeq" id="WP_120787905.1">
    <property type="nucleotide sequence ID" value="NZ_CP032624.1"/>
</dbReference>
<dbReference type="OrthoDB" id="231241at2"/>
<keyword evidence="2" id="KW-1185">Reference proteome</keyword>
<dbReference type="KEGG" id="gry:D7I44_01700"/>
<gene>
    <name evidence="1" type="ORF">D7I44_01700</name>
</gene>
<protein>
    <recommendedName>
        <fullName evidence="3">Head-tail adaptor protein</fullName>
    </recommendedName>
</protein>
<proteinExistence type="predicted"/>
<name>A0A387BVE6_9MICO</name>
<dbReference type="AlphaFoldDB" id="A0A387BVE6"/>